<evidence type="ECO:0000259" key="1">
    <source>
        <dbReference type="Pfam" id="PF04101"/>
    </source>
</evidence>
<dbReference type="Gene3D" id="3.40.50.2000">
    <property type="entry name" value="Glycogen Phosphorylase B"/>
    <property type="match status" value="1"/>
</dbReference>
<evidence type="ECO:0000313" key="3">
    <source>
        <dbReference type="Proteomes" id="UP000229554"/>
    </source>
</evidence>
<dbReference type="GO" id="GO:0016758">
    <property type="term" value="F:hexosyltransferase activity"/>
    <property type="evidence" value="ECO:0007669"/>
    <property type="project" value="InterPro"/>
</dbReference>
<organism evidence="2 3">
    <name type="scientific">Candidatus Roizmanbacteria bacterium CG10_big_fil_rev_8_21_14_0_10_39_6</name>
    <dbReference type="NCBI Taxonomy" id="1974853"/>
    <lineage>
        <taxon>Bacteria</taxon>
        <taxon>Candidatus Roizmaniibacteriota</taxon>
    </lineage>
</organism>
<dbReference type="Pfam" id="PF04101">
    <property type="entry name" value="Glyco_tran_28_C"/>
    <property type="match status" value="1"/>
</dbReference>
<dbReference type="SUPFAM" id="SSF53756">
    <property type="entry name" value="UDP-Glycosyltransferase/glycogen phosphorylase"/>
    <property type="match status" value="1"/>
</dbReference>
<name>A0A2M8KT48_9BACT</name>
<sequence length="166" mass="18724">MGGSSGAHQINVLVENNLSALSKNFQIVHQLGISEYGDYERLKKRASNNYVPIPFIAPNEHGYLFSRAVFAITRAGANTFFLLVYYELPSILVPLPFASNNEQQKHARILESSGVGKVLRPKDTFTQTVRTLADNVQNYRTNFTLLSEYKKLVVSPQRLLHEIITQ</sequence>
<dbReference type="PANTHER" id="PTHR21015">
    <property type="entry name" value="UDP-N-ACETYLGLUCOSAMINE--N-ACETYLMURAMYL-(PENTAPEPTIDE) PYROPHOSPHORYL-UNDECAPRENOL N-ACETYLGLUCOSAMINE TRANSFERASE 1"/>
    <property type="match status" value="1"/>
</dbReference>
<dbReference type="Proteomes" id="UP000229554">
    <property type="component" value="Unassembled WGS sequence"/>
</dbReference>
<feature type="domain" description="Glycosyl transferase family 28 C-terminal" evidence="1">
    <location>
        <begin position="1"/>
        <end position="140"/>
    </location>
</feature>
<evidence type="ECO:0000313" key="2">
    <source>
        <dbReference type="EMBL" id="PJE63081.1"/>
    </source>
</evidence>
<comment type="caution">
    <text evidence="2">The sequence shown here is derived from an EMBL/GenBank/DDBJ whole genome shotgun (WGS) entry which is preliminary data.</text>
</comment>
<dbReference type="AlphaFoldDB" id="A0A2M8KT48"/>
<proteinExistence type="predicted"/>
<dbReference type="PANTHER" id="PTHR21015:SF22">
    <property type="entry name" value="GLYCOSYLTRANSFERASE"/>
    <property type="match status" value="1"/>
</dbReference>
<reference evidence="3" key="1">
    <citation type="submission" date="2017-09" db="EMBL/GenBank/DDBJ databases">
        <title>Depth-based differentiation of microbial function through sediment-hosted aquifers and enrichment of novel symbionts in the deep terrestrial subsurface.</title>
        <authorList>
            <person name="Probst A.J."/>
            <person name="Ladd B."/>
            <person name="Jarett J.K."/>
            <person name="Geller-Mcgrath D.E."/>
            <person name="Sieber C.M.K."/>
            <person name="Emerson J.B."/>
            <person name="Anantharaman K."/>
            <person name="Thomas B.C."/>
            <person name="Malmstrom R."/>
            <person name="Stieglmeier M."/>
            <person name="Klingl A."/>
            <person name="Woyke T."/>
            <person name="Ryan C.M."/>
            <person name="Banfield J.F."/>
        </authorList>
    </citation>
    <scope>NUCLEOTIDE SEQUENCE [LARGE SCALE GENOMIC DNA]</scope>
</reference>
<gene>
    <name evidence="2" type="ORF">COU88_01485</name>
</gene>
<dbReference type="EMBL" id="PFED01000059">
    <property type="protein sequence ID" value="PJE63081.1"/>
    <property type="molecule type" value="Genomic_DNA"/>
</dbReference>
<dbReference type="InterPro" id="IPR007235">
    <property type="entry name" value="Glyco_trans_28_C"/>
</dbReference>
<accession>A0A2M8KT48</accession>
<protein>
    <recommendedName>
        <fullName evidence="1">Glycosyl transferase family 28 C-terminal domain-containing protein</fullName>
    </recommendedName>
</protein>